<dbReference type="SMART" id="SM00636">
    <property type="entry name" value="Glyco_18"/>
    <property type="match status" value="1"/>
</dbReference>
<dbReference type="Gene3D" id="3.10.50.10">
    <property type="match status" value="1"/>
</dbReference>
<evidence type="ECO:0000259" key="10">
    <source>
        <dbReference type="PROSITE" id="PS51910"/>
    </source>
</evidence>
<keyword evidence="2 7" id="KW-0378">Hydrolase</keyword>
<comment type="caution">
    <text evidence="11">The sequence shown here is derived from an EMBL/GenBank/DDBJ whole genome shotgun (WGS) entry which is preliminary data.</text>
</comment>
<dbReference type="SUPFAM" id="SSF54556">
    <property type="entry name" value="Chitinase insertion domain"/>
    <property type="match status" value="1"/>
</dbReference>
<feature type="chain" id="PRO_5020664846" description="GH18 domain-containing protein" evidence="9">
    <location>
        <begin position="22"/>
        <end position="418"/>
    </location>
</feature>
<dbReference type="GO" id="GO:0005576">
    <property type="term" value="C:extracellular region"/>
    <property type="evidence" value="ECO:0007669"/>
    <property type="project" value="TreeGrafter"/>
</dbReference>
<dbReference type="InterPro" id="IPR011583">
    <property type="entry name" value="Chitinase_II/V-like_cat"/>
</dbReference>
<dbReference type="GO" id="GO:0006032">
    <property type="term" value="P:chitin catabolic process"/>
    <property type="evidence" value="ECO:0007669"/>
    <property type="project" value="UniProtKB-KW"/>
</dbReference>
<evidence type="ECO:0000256" key="6">
    <source>
        <dbReference type="ARBA" id="ARBA00023326"/>
    </source>
</evidence>
<dbReference type="AlphaFoldDB" id="A0A4S4KJA1"/>
<comment type="similarity">
    <text evidence="8">Belongs to the glycosyl hydrolase 18 family.</text>
</comment>
<dbReference type="Pfam" id="PF00704">
    <property type="entry name" value="Glyco_hydro_18"/>
    <property type="match status" value="1"/>
</dbReference>
<dbReference type="InterPro" id="IPR029070">
    <property type="entry name" value="Chitinase_insertion_sf"/>
</dbReference>
<dbReference type="EMBL" id="SGPK01000780">
    <property type="protein sequence ID" value="THG97747.1"/>
    <property type="molecule type" value="Genomic_DNA"/>
</dbReference>
<dbReference type="PROSITE" id="PS51910">
    <property type="entry name" value="GH18_2"/>
    <property type="match status" value="1"/>
</dbReference>
<evidence type="ECO:0000256" key="1">
    <source>
        <dbReference type="ARBA" id="ARBA00000822"/>
    </source>
</evidence>
<dbReference type="OrthoDB" id="73875at2759"/>
<keyword evidence="5 7" id="KW-0326">Glycosidase</keyword>
<dbReference type="InterPro" id="IPR001223">
    <property type="entry name" value="Glyco_hydro18_cat"/>
</dbReference>
<evidence type="ECO:0000256" key="7">
    <source>
        <dbReference type="RuleBase" id="RU000489"/>
    </source>
</evidence>
<reference evidence="11 12" key="1">
    <citation type="submission" date="2019-02" db="EMBL/GenBank/DDBJ databases">
        <title>Genome sequencing of the rare red list fungi Phellinidium pouzarii.</title>
        <authorList>
            <person name="Buettner E."/>
            <person name="Kellner H."/>
        </authorList>
    </citation>
    <scope>NUCLEOTIDE SEQUENCE [LARGE SCALE GENOMIC DNA]</scope>
    <source>
        <strain evidence="11 12">DSM 108285</strain>
    </source>
</reference>
<evidence type="ECO:0000256" key="8">
    <source>
        <dbReference type="RuleBase" id="RU004453"/>
    </source>
</evidence>
<dbReference type="InterPro" id="IPR050314">
    <property type="entry name" value="Glycosyl_Hydrlase_18"/>
</dbReference>
<evidence type="ECO:0000256" key="9">
    <source>
        <dbReference type="SAM" id="SignalP"/>
    </source>
</evidence>
<dbReference type="SUPFAM" id="SSF51445">
    <property type="entry name" value="(Trans)glycosidases"/>
    <property type="match status" value="1"/>
</dbReference>
<evidence type="ECO:0000256" key="3">
    <source>
        <dbReference type="ARBA" id="ARBA00023024"/>
    </source>
</evidence>
<dbReference type="GO" id="GO:0008061">
    <property type="term" value="F:chitin binding"/>
    <property type="evidence" value="ECO:0007669"/>
    <property type="project" value="InterPro"/>
</dbReference>
<gene>
    <name evidence="11" type="ORF">EW145_g7554</name>
</gene>
<dbReference type="Proteomes" id="UP000308199">
    <property type="component" value="Unassembled WGS sequence"/>
</dbReference>
<evidence type="ECO:0000313" key="11">
    <source>
        <dbReference type="EMBL" id="THG97747.1"/>
    </source>
</evidence>
<protein>
    <recommendedName>
        <fullName evidence="10">GH18 domain-containing protein</fullName>
    </recommendedName>
</protein>
<accession>A0A4S4KJA1</accession>
<dbReference type="InterPro" id="IPR001579">
    <property type="entry name" value="Glyco_hydro_18_chit_AS"/>
</dbReference>
<evidence type="ECO:0000256" key="2">
    <source>
        <dbReference type="ARBA" id="ARBA00022801"/>
    </source>
</evidence>
<dbReference type="PANTHER" id="PTHR11177">
    <property type="entry name" value="CHITINASE"/>
    <property type="match status" value="1"/>
</dbReference>
<dbReference type="PANTHER" id="PTHR11177:SF317">
    <property type="entry name" value="CHITINASE 12-RELATED"/>
    <property type="match status" value="1"/>
</dbReference>
<feature type="signal peptide" evidence="9">
    <location>
        <begin position="1"/>
        <end position="21"/>
    </location>
</feature>
<keyword evidence="12" id="KW-1185">Reference proteome</keyword>
<name>A0A4S4KJA1_9AGAM</name>
<dbReference type="PROSITE" id="PS01095">
    <property type="entry name" value="GH18_1"/>
    <property type="match status" value="1"/>
</dbReference>
<keyword evidence="6" id="KW-0624">Polysaccharide degradation</keyword>
<keyword evidence="3" id="KW-0146">Chitin degradation</keyword>
<dbReference type="InterPro" id="IPR017853">
    <property type="entry name" value="GH"/>
</dbReference>
<comment type="catalytic activity">
    <reaction evidence="1">
        <text>Random endo-hydrolysis of N-acetyl-beta-D-glucosaminide (1-&gt;4)-beta-linkages in chitin and chitodextrins.</text>
        <dbReference type="EC" id="3.2.1.14"/>
    </reaction>
</comment>
<keyword evidence="9" id="KW-0732">Signal</keyword>
<dbReference type="GO" id="GO:0000272">
    <property type="term" value="P:polysaccharide catabolic process"/>
    <property type="evidence" value="ECO:0007669"/>
    <property type="project" value="UniProtKB-KW"/>
</dbReference>
<evidence type="ECO:0000256" key="5">
    <source>
        <dbReference type="ARBA" id="ARBA00023295"/>
    </source>
</evidence>
<sequence length="418" mass="43006">MSVCALRILSVLVLGTSLSLGAPLCGLTPSSSSSSASRSGSANPANPSGTSCLAATGSAGAGSIAASWYAGWHSADFPPSNISWSKYTNVIYSFAATTNDVGTLSLDASDAETLPTFVSLAHQNGVKASLSIGGWSGSQYYSTAVGDETNRTTFVQTVLNLVSKYNLDGIDFDWEYPNGVGIGCNTMNAMDASNFLSFLQALRAEPAGANLTLSAATSIKPWNGQDGTPLTDVSQFSKVLSFISVMNYDVWGSWSPTVGPNAPLNDTCAPPSDRDGSANALASAGALALYPHYDAASQPNGDAWDSNGAMPDACGNPGTVGGVFDFWGLIDGGFLNANGTAADGMVYTYDNCSQTPYIYNPNTQVMVSYDDATSFAAKGKFITDSGLAGFAMWETGGDSGDILLDAIRGTGIKAAGSC</sequence>
<evidence type="ECO:0000256" key="4">
    <source>
        <dbReference type="ARBA" id="ARBA00023277"/>
    </source>
</evidence>
<dbReference type="GO" id="GO:0008843">
    <property type="term" value="F:endochitinase activity"/>
    <property type="evidence" value="ECO:0007669"/>
    <property type="project" value="UniProtKB-EC"/>
</dbReference>
<feature type="domain" description="GH18" evidence="10">
    <location>
        <begin position="63"/>
        <end position="413"/>
    </location>
</feature>
<proteinExistence type="inferred from homology"/>
<organism evidence="11 12">
    <name type="scientific">Phellinidium pouzarii</name>
    <dbReference type="NCBI Taxonomy" id="167371"/>
    <lineage>
        <taxon>Eukaryota</taxon>
        <taxon>Fungi</taxon>
        <taxon>Dikarya</taxon>
        <taxon>Basidiomycota</taxon>
        <taxon>Agaricomycotina</taxon>
        <taxon>Agaricomycetes</taxon>
        <taxon>Hymenochaetales</taxon>
        <taxon>Hymenochaetaceae</taxon>
        <taxon>Phellinidium</taxon>
    </lineage>
</organism>
<evidence type="ECO:0000313" key="12">
    <source>
        <dbReference type="Proteomes" id="UP000308199"/>
    </source>
</evidence>
<dbReference type="Gene3D" id="3.20.20.80">
    <property type="entry name" value="Glycosidases"/>
    <property type="match status" value="2"/>
</dbReference>
<keyword evidence="4" id="KW-0119">Carbohydrate metabolism</keyword>